<evidence type="ECO:0000256" key="2">
    <source>
        <dbReference type="SAM" id="Phobius"/>
    </source>
</evidence>
<reference evidence="5" key="1">
    <citation type="submission" date="2016-06" db="UniProtKB">
        <authorList>
            <consortium name="WormBaseParasite"/>
        </authorList>
    </citation>
    <scope>IDENTIFICATION</scope>
</reference>
<evidence type="ECO:0000313" key="4">
    <source>
        <dbReference type="Proteomes" id="UP000272942"/>
    </source>
</evidence>
<keyword evidence="4" id="KW-1185">Reference proteome</keyword>
<dbReference type="Proteomes" id="UP000272942">
    <property type="component" value="Unassembled WGS sequence"/>
</dbReference>
<protein>
    <submittedName>
        <fullName evidence="5">TNFR_16_TM domain-containing protein</fullName>
    </submittedName>
</protein>
<organism evidence="5">
    <name type="scientific">Echinostoma caproni</name>
    <dbReference type="NCBI Taxonomy" id="27848"/>
    <lineage>
        <taxon>Eukaryota</taxon>
        <taxon>Metazoa</taxon>
        <taxon>Spiralia</taxon>
        <taxon>Lophotrochozoa</taxon>
        <taxon>Platyhelminthes</taxon>
        <taxon>Trematoda</taxon>
        <taxon>Digenea</taxon>
        <taxon>Plagiorchiida</taxon>
        <taxon>Echinostomata</taxon>
        <taxon>Echinostomatoidea</taxon>
        <taxon>Echinostomatidae</taxon>
        <taxon>Echinostoma</taxon>
    </lineage>
</organism>
<dbReference type="AlphaFoldDB" id="A0A183AT37"/>
<feature type="region of interest" description="Disordered" evidence="1">
    <location>
        <begin position="125"/>
        <end position="173"/>
    </location>
</feature>
<dbReference type="EMBL" id="UZAN01048523">
    <property type="protein sequence ID" value="VDP86510.1"/>
    <property type="molecule type" value="Genomic_DNA"/>
</dbReference>
<evidence type="ECO:0000313" key="5">
    <source>
        <dbReference type="WBParaSite" id="ECPE_0001015401-mRNA-1"/>
    </source>
</evidence>
<accession>A0A183AT37</accession>
<dbReference type="WBParaSite" id="ECPE_0001015401-mRNA-1">
    <property type="protein sequence ID" value="ECPE_0001015401-mRNA-1"/>
    <property type="gene ID" value="ECPE_0001015401"/>
</dbReference>
<evidence type="ECO:0000313" key="3">
    <source>
        <dbReference type="EMBL" id="VDP86510.1"/>
    </source>
</evidence>
<feature type="region of interest" description="Disordered" evidence="1">
    <location>
        <begin position="75"/>
        <end position="94"/>
    </location>
</feature>
<evidence type="ECO:0000256" key="1">
    <source>
        <dbReference type="SAM" id="MobiDB-lite"/>
    </source>
</evidence>
<keyword evidence="2" id="KW-0812">Transmembrane</keyword>
<proteinExistence type="predicted"/>
<name>A0A183AT37_9TREM</name>
<feature type="compositionally biased region" description="Basic and acidic residues" evidence="1">
    <location>
        <begin position="148"/>
        <end position="162"/>
    </location>
</feature>
<dbReference type="Gene3D" id="6.10.250.1780">
    <property type="match status" value="1"/>
</dbReference>
<sequence length="300" mass="32640">MCDYAASYPHDSDSSASGDVVIKQNQMLPIYCSIMGMIIISLLLYVVYKLWKQREAMASAKLSEVFANGTNGMDKALIRTPPPPGATNTTSGPSPTVVAVTEATHPSGMTNLGAVEGHHYDDELHHHHHAHSQCGTETRSHTKRSGHKARDSHTSTVPEKHPLIPNAKSSSTERDYLEQPVNVVVPQNTLGFVCYSLAQNGWRELAVTTGFNSTDLDQLDQLTSEQRTPWPLPDNLLQAARDAKSHESGAPHSELELTQAVLVVSKLLEQQDMTFGTFLTALGQSNRSDLVTMLASTNGS</sequence>
<reference evidence="3 4" key="2">
    <citation type="submission" date="2018-11" db="EMBL/GenBank/DDBJ databases">
        <authorList>
            <consortium name="Pathogen Informatics"/>
        </authorList>
    </citation>
    <scope>NUCLEOTIDE SEQUENCE [LARGE SCALE GENOMIC DNA]</scope>
    <source>
        <strain evidence="3 4">Egypt</strain>
    </source>
</reference>
<gene>
    <name evidence="3" type="ORF">ECPE_LOCUS10122</name>
</gene>
<dbReference type="OrthoDB" id="10048028at2759"/>
<keyword evidence="2" id="KW-1133">Transmembrane helix</keyword>
<feature type="transmembrane region" description="Helical" evidence="2">
    <location>
        <begin position="28"/>
        <end position="48"/>
    </location>
</feature>
<keyword evidence="2" id="KW-0472">Membrane</keyword>